<organism evidence="2 3">
    <name type="scientific">Liquidambar formosana</name>
    <name type="common">Formosan gum</name>
    <dbReference type="NCBI Taxonomy" id="63359"/>
    <lineage>
        <taxon>Eukaryota</taxon>
        <taxon>Viridiplantae</taxon>
        <taxon>Streptophyta</taxon>
        <taxon>Embryophyta</taxon>
        <taxon>Tracheophyta</taxon>
        <taxon>Spermatophyta</taxon>
        <taxon>Magnoliopsida</taxon>
        <taxon>eudicotyledons</taxon>
        <taxon>Gunneridae</taxon>
        <taxon>Pentapetalae</taxon>
        <taxon>Saxifragales</taxon>
        <taxon>Altingiaceae</taxon>
        <taxon>Liquidambar</taxon>
    </lineage>
</organism>
<dbReference type="Proteomes" id="UP001415857">
    <property type="component" value="Unassembled WGS sequence"/>
</dbReference>
<dbReference type="InterPro" id="IPR005174">
    <property type="entry name" value="KIB1-4_b-propeller"/>
</dbReference>
<dbReference type="PANTHER" id="PTHR44586">
    <property type="entry name" value="F-BOX DOMAIN CONTAINING PROTEIN, EXPRESSED"/>
    <property type="match status" value="1"/>
</dbReference>
<sequence length="175" mass="20477">MPCVFQSCSHVSGSVFVLSFSSWYNVETINLRSVDEPFFQQYLVETPDGELLKVCRHMEWDDDSDDDEDTHYHTLQFVVLKLDEKNKRWIRVKSLGDKALFLGYNRAICLSALECPEFKANCIYFTDDFFEGYHEHPLGCYDAGVFNLKDGIIKRFYQNPTFWAEPCIWITPTAR</sequence>
<gene>
    <name evidence="2" type="ORF">L1049_019257</name>
</gene>
<proteinExistence type="predicted"/>
<keyword evidence="3" id="KW-1185">Reference proteome</keyword>
<dbReference type="EMBL" id="JBBPBK010000001">
    <property type="protein sequence ID" value="KAK9291312.1"/>
    <property type="molecule type" value="Genomic_DNA"/>
</dbReference>
<evidence type="ECO:0000313" key="2">
    <source>
        <dbReference type="EMBL" id="KAK9291312.1"/>
    </source>
</evidence>
<dbReference type="AlphaFoldDB" id="A0AAP0S668"/>
<feature type="domain" description="KIB1-4 beta-propeller" evidence="1">
    <location>
        <begin position="10"/>
        <end position="146"/>
    </location>
</feature>
<evidence type="ECO:0000313" key="3">
    <source>
        <dbReference type="Proteomes" id="UP001415857"/>
    </source>
</evidence>
<reference evidence="2 3" key="1">
    <citation type="journal article" date="2024" name="Plant J.">
        <title>Genome sequences and population genomics reveal climatic adaptation and genomic divergence between two closely related sweetgum species.</title>
        <authorList>
            <person name="Xu W.Q."/>
            <person name="Ren C.Q."/>
            <person name="Zhang X.Y."/>
            <person name="Comes H.P."/>
            <person name="Liu X.H."/>
            <person name="Li Y.G."/>
            <person name="Kettle C.J."/>
            <person name="Jalonen R."/>
            <person name="Gaisberger H."/>
            <person name="Ma Y.Z."/>
            <person name="Qiu Y.X."/>
        </authorList>
    </citation>
    <scope>NUCLEOTIDE SEQUENCE [LARGE SCALE GENOMIC DNA]</scope>
    <source>
        <strain evidence="2">Hangzhou</strain>
    </source>
</reference>
<accession>A0AAP0S668</accession>
<name>A0AAP0S668_LIQFO</name>
<protein>
    <recommendedName>
        <fullName evidence="1">KIB1-4 beta-propeller domain-containing protein</fullName>
    </recommendedName>
</protein>
<dbReference type="PANTHER" id="PTHR44586:SF25">
    <property type="entry name" value="(WILD MALAYSIAN BANANA) HYPOTHETICAL PROTEIN"/>
    <property type="match status" value="1"/>
</dbReference>
<comment type="caution">
    <text evidence="2">The sequence shown here is derived from an EMBL/GenBank/DDBJ whole genome shotgun (WGS) entry which is preliminary data.</text>
</comment>
<dbReference type="Pfam" id="PF03478">
    <property type="entry name" value="Beta-prop_KIB1-4"/>
    <property type="match status" value="1"/>
</dbReference>
<evidence type="ECO:0000259" key="1">
    <source>
        <dbReference type="Pfam" id="PF03478"/>
    </source>
</evidence>